<dbReference type="Proteomes" id="UP000001631">
    <property type="component" value="Unassembled WGS sequence"/>
</dbReference>
<dbReference type="RefSeq" id="XP_045288180.1">
    <property type="nucleotide sequence ID" value="XM_045431627.1"/>
</dbReference>
<dbReference type="GeneID" id="69037594"/>
<dbReference type="InParanoid" id="C0NM48"/>
<accession>C0NM48</accession>
<evidence type="ECO:0000313" key="2">
    <source>
        <dbReference type="Proteomes" id="UP000001631"/>
    </source>
</evidence>
<dbReference type="EMBL" id="GG663367">
    <property type="protein sequence ID" value="EEH07699.1"/>
    <property type="molecule type" value="Genomic_DNA"/>
</dbReference>
<sequence>MTQELGPTVGLVERSRAIPATLWGSTDRERIGVISERDANNTMGRFKCFDFRWFKVLGPISRKAKSFHQPWELQETPSASRLWFELFIVNPAFCAGKWGIDEIHPSTEQKFSAGDGVSIDVKIRCGFQAYPWGTEDEISQAAGGNGAKSVTGTVILFPIEFNEEYLQMSPLFMESGNGSGEESNYWETSYGIFRKWGIEKEGLSLNDGMNAQTNMYDTPELEAVMRITRRLKLRNKLVFDYGYSLIWLFCEA</sequence>
<keyword evidence="2" id="KW-1185">Reference proteome</keyword>
<name>C0NM48_AJECG</name>
<evidence type="ECO:0000313" key="1">
    <source>
        <dbReference type="EMBL" id="EEH07699.1"/>
    </source>
</evidence>
<dbReference type="AlphaFoldDB" id="C0NM48"/>
<gene>
    <name evidence="1" type="ORF">HCBG_04578</name>
</gene>
<proteinExistence type="predicted"/>
<protein>
    <submittedName>
        <fullName evidence="1">Uncharacterized protein</fullName>
    </submittedName>
</protein>
<dbReference type="HOGENOM" id="CLU_1102518_0_0_1"/>
<dbReference type="VEuPathDB" id="FungiDB:I7I50_11166"/>
<reference evidence="1" key="1">
    <citation type="submission" date="2009-02" db="EMBL/GenBank/DDBJ databases">
        <title>The Genome Sequence of Ajellomyces capsulatus strain G186AR.</title>
        <authorList>
            <consortium name="The Broad Institute Genome Sequencing Platform"/>
            <person name="Champion M."/>
            <person name="Cuomo C."/>
            <person name="Ma L.-J."/>
            <person name="Henn M.R."/>
            <person name="Sil A."/>
            <person name="Goldman B."/>
            <person name="Young S.K."/>
            <person name="Kodira C.D."/>
            <person name="Zeng Q."/>
            <person name="Koehrsen M."/>
            <person name="Alvarado L."/>
            <person name="Berlin A."/>
            <person name="Borenstein D."/>
            <person name="Chen Z."/>
            <person name="Engels R."/>
            <person name="Freedman E."/>
            <person name="Gellesch M."/>
            <person name="Goldberg J."/>
            <person name="Griggs A."/>
            <person name="Gujja S."/>
            <person name="Heiman D."/>
            <person name="Hepburn T."/>
            <person name="Howarth C."/>
            <person name="Jen D."/>
            <person name="Larson L."/>
            <person name="Lewis B."/>
            <person name="Mehta T."/>
            <person name="Park D."/>
            <person name="Pearson M."/>
            <person name="Roberts A."/>
            <person name="Saif S."/>
            <person name="Shea T."/>
            <person name="Shenoy N."/>
            <person name="Sisk P."/>
            <person name="Stolte C."/>
            <person name="Sykes S."/>
            <person name="Walk T."/>
            <person name="White J."/>
            <person name="Yandava C."/>
            <person name="Klein B."/>
            <person name="McEwen J.G."/>
            <person name="Puccia R."/>
            <person name="Goldman G.H."/>
            <person name="Felipe M.S."/>
            <person name="Nino-Vega G."/>
            <person name="San-Blas G."/>
            <person name="Taylor J."/>
            <person name="Mendoza L."/>
            <person name="Galagan J."/>
            <person name="Nusbaum C."/>
            <person name="Birren B."/>
        </authorList>
    </citation>
    <scope>NUCLEOTIDE SEQUENCE</scope>
    <source>
        <strain evidence="1">G186AR</strain>
    </source>
</reference>
<organism evidence="1 2">
    <name type="scientific">Ajellomyces capsulatus (strain G186AR / H82 / ATCC MYA-2454 / RMSCC 2432)</name>
    <name type="common">Darling's disease fungus</name>
    <name type="synonym">Histoplasma capsulatum</name>
    <dbReference type="NCBI Taxonomy" id="447093"/>
    <lineage>
        <taxon>Eukaryota</taxon>
        <taxon>Fungi</taxon>
        <taxon>Dikarya</taxon>
        <taxon>Ascomycota</taxon>
        <taxon>Pezizomycotina</taxon>
        <taxon>Eurotiomycetes</taxon>
        <taxon>Eurotiomycetidae</taxon>
        <taxon>Onygenales</taxon>
        <taxon>Ajellomycetaceae</taxon>
        <taxon>Histoplasma</taxon>
    </lineage>
</organism>